<reference evidence="3" key="1">
    <citation type="journal article" date="2015" name="Proc. Natl. Acad. Sci. U.S.A.">
        <title>Genome sequence of the Asian Tiger mosquito, Aedes albopictus, reveals insights into its biology, genetics, and evolution.</title>
        <authorList>
            <person name="Chen X.G."/>
            <person name="Jiang X."/>
            <person name="Gu J."/>
            <person name="Xu M."/>
            <person name="Wu Y."/>
            <person name="Deng Y."/>
            <person name="Zhang C."/>
            <person name="Bonizzoni M."/>
            <person name="Dermauw W."/>
            <person name="Vontas J."/>
            <person name="Armbruster P."/>
            <person name="Huang X."/>
            <person name="Yang Y."/>
            <person name="Zhang H."/>
            <person name="He W."/>
            <person name="Peng H."/>
            <person name="Liu Y."/>
            <person name="Wu K."/>
            <person name="Chen J."/>
            <person name="Lirakis M."/>
            <person name="Topalis P."/>
            <person name="Van Leeuwen T."/>
            <person name="Hall A.B."/>
            <person name="Jiang X."/>
            <person name="Thorpe C."/>
            <person name="Mueller R.L."/>
            <person name="Sun C."/>
            <person name="Waterhouse R.M."/>
            <person name="Yan G."/>
            <person name="Tu Z.J."/>
            <person name="Fang X."/>
            <person name="James A.A."/>
        </authorList>
    </citation>
    <scope>NUCLEOTIDE SEQUENCE [LARGE SCALE GENOMIC DNA]</scope>
    <source>
        <strain evidence="3">Foshan</strain>
    </source>
</reference>
<dbReference type="EnsemblMetazoa" id="AALFPA23_024791.R36943">
    <property type="protein sequence ID" value="AALFPA23_024791.P36943"/>
    <property type="gene ID" value="AALFPA23_024791"/>
</dbReference>
<dbReference type="GeneID" id="134289963"/>
<sequence>MSRNQYSNLRIGHLNVRGLEHHIDGVKLLLDSNQYHVFAVTETKLKSSSPVGPVRIPAYNFVRHSLPCRRGRGTRACGGIGIYVRKGIKATLVAKSVFDPAIPVSHRIEFLAIQFRINELNICVMSFYNPLCTNPHFSQVYEKVLIDLLDFGFDKLFIVGDFNINVKSSQPSLNLTALNRINSTFNLTILPTGPTRITENTATTIDLLIVDSPENVIKSKTSTANTISDHEVVYLLANVRIRRPSPQTIKVRNMQAIDPLRLQADFQAKDWGPFYAAEDASTKAEFLTSELKTLLQHHAPERTLVVRDKQTPWITEEIKRAIEIRNLAYTLYSRNPNRIRGDNQWLDYTMKRDRANSLIYTAKKRYAEMHFDHTLPAKKLWSNLRREGVHNNPKKGTPAENINPDELNVFFSEGHRHLQNRTQFDTLTEPPHRTAVDRGEPRFDFRHTNVEEICRKIYEIDTNATGSDGISISFIKLLCPYILPTLCHLFNSIIDSKSFPPCWKKAIITPIPKVCNPTQLKDFRPISVLPAISKILEKILLGQITEHINNPTSPLLARFQSGYRKGYSTTTALGKVVHDIYDGFSRNHCTVMVLVDFSLAFNCVNHRILKAKLRDEFRFSQAACSLITSFLERRRQSVRMHDGMSEERDVVDGTPQGSCLSALLFSMYINSLPSSLTCSHHLYADDLQIYISGPASDIGALVQSINEDLEAINNWASINRLSPNPKKTQAIIFSKAGTVTPTTAITFCGEIVPLSTNVTNLGLQLDNNLSWTHQVNDVVRKTYNILRTFRRFAPVLSLPTRKKLVQAVIVPVFTYADVVYYPGLAASLKEQLHRCYKSAVRFVFNLRRRDSTAAVRNSILGHDLPFNYQLRICAFMRQAYYNEQPEYILQHLQRGQLERTRCFIIPRHTTSSGKSLLVYGATCWNGLSLELKQKPTISSFKTVMKNLV</sequence>
<keyword evidence="3" id="KW-1185">Reference proteome</keyword>
<dbReference type="InterPro" id="IPR005135">
    <property type="entry name" value="Endo/exonuclease/phosphatase"/>
</dbReference>
<dbReference type="PANTHER" id="PTHR33332">
    <property type="entry name" value="REVERSE TRANSCRIPTASE DOMAIN-CONTAINING PROTEIN"/>
    <property type="match status" value="1"/>
</dbReference>
<name>A0ABM2A5Z3_AEDAL</name>
<evidence type="ECO:0000313" key="2">
    <source>
        <dbReference type="EnsemblMetazoa" id="AALFPA23_024791.P36943"/>
    </source>
</evidence>
<evidence type="ECO:0000313" key="3">
    <source>
        <dbReference type="Proteomes" id="UP000069940"/>
    </source>
</evidence>
<evidence type="ECO:0000259" key="1">
    <source>
        <dbReference type="PROSITE" id="PS50878"/>
    </source>
</evidence>
<dbReference type="InterPro" id="IPR036691">
    <property type="entry name" value="Endo/exonu/phosph_ase_sf"/>
</dbReference>
<feature type="domain" description="Reverse transcriptase" evidence="1">
    <location>
        <begin position="492"/>
        <end position="752"/>
    </location>
</feature>
<dbReference type="SUPFAM" id="SSF56672">
    <property type="entry name" value="DNA/RNA polymerases"/>
    <property type="match status" value="1"/>
</dbReference>
<proteinExistence type="predicted"/>
<accession>A0ABM2A5Z3</accession>
<dbReference type="Pfam" id="PF03372">
    <property type="entry name" value="Exo_endo_phos"/>
    <property type="match status" value="1"/>
</dbReference>
<dbReference type="SUPFAM" id="SSF56219">
    <property type="entry name" value="DNase I-like"/>
    <property type="match status" value="1"/>
</dbReference>
<protein>
    <recommendedName>
        <fullName evidence="1">Reverse transcriptase domain-containing protein</fullName>
    </recommendedName>
</protein>
<organism evidence="2 3">
    <name type="scientific">Aedes albopictus</name>
    <name type="common">Asian tiger mosquito</name>
    <name type="synonym">Stegomyia albopicta</name>
    <dbReference type="NCBI Taxonomy" id="7160"/>
    <lineage>
        <taxon>Eukaryota</taxon>
        <taxon>Metazoa</taxon>
        <taxon>Ecdysozoa</taxon>
        <taxon>Arthropoda</taxon>
        <taxon>Hexapoda</taxon>
        <taxon>Insecta</taxon>
        <taxon>Pterygota</taxon>
        <taxon>Neoptera</taxon>
        <taxon>Endopterygota</taxon>
        <taxon>Diptera</taxon>
        <taxon>Nematocera</taxon>
        <taxon>Culicoidea</taxon>
        <taxon>Culicidae</taxon>
        <taxon>Culicinae</taxon>
        <taxon>Aedini</taxon>
        <taxon>Aedes</taxon>
        <taxon>Stegomyia</taxon>
    </lineage>
</organism>
<dbReference type="PROSITE" id="PS50878">
    <property type="entry name" value="RT_POL"/>
    <property type="match status" value="1"/>
</dbReference>
<dbReference type="Gene3D" id="3.60.10.10">
    <property type="entry name" value="Endonuclease/exonuclease/phosphatase"/>
    <property type="match status" value="1"/>
</dbReference>
<dbReference type="Pfam" id="PF00078">
    <property type="entry name" value="RVT_1"/>
    <property type="match status" value="1"/>
</dbReference>
<dbReference type="InterPro" id="IPR000477">
    <property type="entry name" value="RT_dom"/>
</dbReference>
<dbReference type="InterPro" id="IPR043502">
    <property type="entry name" value="DNA/RNA_pol_sf"/>
</dbReference>
<dbReference type="Proteomes" id="UP000069940">
    <property type="component" value="Unassembled WGS sequence"/>
</dbReference>
<dbReference type="CDD" id="cd01650">
    <property type="entry name" value="RT_nLTR_like"/>
    <property type="match status" value="1"/>
</dbReference>
<reference evidence="2" key="2">
    <citation type="submission" date="2025-05" db="UniProtKB">
        <authorList>
            <consortium name="EnsemblMetazoa"/>
        </authorList>
    </citation>
    <scope>IDENTIFICATION</scope>
    <source>
        <strain evidence="2">Foshan</strain>
    </source>
</reference>
<dbReference type="RefSeq" id="XP_062712799.1">
    <property type="nucleotide sequence ID" value="XM_062856815.1"/>
</dbReference>